<proteinExistence type="predicted"/>
<protein>
    <recommendedName>
        <fullName evidence="3">F-box domain-containing protein</fullName>
    </recommendedName>
</protein>
<keyword evidence="2" id="KW-1185">Reference proteome</keyword>
<accession>A0A1U7LPS8</accession>
<name>A0A1U7LPS8_NEOID</name>
<gene>
    <name evidence="1" type="ORF">NEOLI_003206</name>
</gene>
<evidence type="ECO:0000313" key="2">
    <source>
        <dbReference type="Proteomes" id="UP000186594"/>
    </source>
</evidence>
<organism evidence="1 2">
    <name type="scientific">Neolecta irregularis (strain DAH-3)</name>
    <dbReference type="NCBI Taxonomy" id="1198029"/>
    <lineage>
        <taxon>Eukaryota</taxon>
        <taxon>Fungi</taxon>
        <taxon>Dikarya</taxon>
        <taxon>Ascomycota</taxon>
        <taxon>Taphrinomycotina</taxon>
        <taxon>Neolectales</taxon>
        <taxon>Neolectaceae</taxon>
        <taxon>Neolecta</taxon>
    </lineage>
</organism>
<dbReference type="Proteomes" id="UP000186594">
    <property type="component" value="Unassembled WGS sequence"/>
</dbReference>
<comment type="caution">
    <text evidence="1">The sequence shown here is derived from an EMBL/GenBank/DDBJ whole genome shotgun (WGS) entry which is preliminary data.</text>
</comment>
<sequence>MASIVLFIPELLDRILLFVHDEQFPQNIFHFCGVNRRFRAVGLQHDFWNSINYCAWTMKDVETPKNAFEMIRAMLSRLIQVSSVVIQKELLQTQEDWEFWASILRRCPRLDSLEICLGFTEPLRIQWNMRMLIETVIIDAEDFNIASCGIFRLLNSIACRTKVIHVPTCAGPEETIAFDCLFSGSQESLLLDGTASNSMTDLFMSIDHDSASRLAEPITGLHVAATVDDCWDDMPIFPNVRNVKIEMTQDHDSVERVCVMVAKCPNIKMLSVVVVKSGSGDSVDIIEEIFMDDVLNELQMSKPSLGIIYEKQNLSVY</sequence>
<reference evidence="1 2" key="1">
    <citation type="submission" date="2016-04" db="EMBL/GenBank/DDBJ databases">
        <title>Evolutionary innovation and constraint leading to complex multicellularity in the Ascomycota.</title>
        <authorList>
            <person name="Cisse O."/>
            <person name="Nguyen A."/>
            <person name="Hewitt D.A."/>
            <person name="Jedd G."/>
            <person name="Stajich J.E."/>
        </authorList>
    </citation>
    <scope>NUCLEOTIDE SEQUENCE [LARGE SCALE GENOMIC DNA]</scope>
    <source>
        <strain evidence="1 2">DAH-3</strain>
    </source>
</reference>
<evidence type="ECO:0000313" key="1">
    <source>
        <dbReference type="EMBL" id="OLL24665.1"/>
    </source>
</evidence>
<dbReference type="AlphaFoldDB" id="A0A1U7LPS8"/>
<evidence type="ECO:0008006" key="3">
    <source>
        <dbReference type="Google" id="ProtNLM"/>
    </source>
</evidence>
<dbReference type="EMBL" id="LXFE01000693">
    <property type="protein sequence ID" value="OLL24665.1"/>
    <property type="molecule type" value="Genomic_DNA"/>
</dbReference>